<reference evidence="10" key="1">
    <citation type="submission" date="2023-03" db="EMBL/GenBank/DDBJ databases">
        <title>Edaphobacter sp.</title>
        <authorList>
            <person name="Huber K.J."/>
            <person name="Papendorf J."/>
            <person name="Pilke C."/>
            <person name="Bunk B."/>
            <person name="Sproeer C."/>
            <person name="Pester M."/>
        </authorList>
    </citation>
    <scope>NUCLEOTIDE SEQUENCE</scope>
    <source>
        <strain evidence="10">DSM 110680</strain>
    </source>
</reference>
<feature type="domain" description="ABC3 transporter permease C-terminal" evidence="8">
    <location>
        <begin position="310"/>
        <end position="423"/>
    </location>
</feature>
<organism evidence="10">
    <name type="scientific">Telmatobacter sp. DSM 110680</name>
    <dbReference type="NCBI Taxonomy" id="3036704"/>
    <lineage>
        <taxon>Bacteria</taxon>
        <taxon>Pseudomonadati</taxon>
        <taxon>Acidobacteriota</taxon>
        <taxon>Terriglobia</taxon>
        <taxon>Terriglobales</taxon>
        <taxon>Acidobacteriaceae</taxon>
        <taxon>Telmatobacter</taxon>
    </lineage>
</organism>
<protein>
    <submittedName>
        <fullName evidence="10">ABC transporter permease</fullName>
    </submittedName>
</protein>
<evidence type="ECO:0000256" key="3">
    <source>
        <dbReference type="ARBA" id="ARBA00022692"/>
    </source>
</evidence>
<dbReference type="InterPro" id="IPR025857">
    <property type="entry name" value="MacB_PCD"/>
</dbReference>
<evidence type="ECO:0000256" key="7">
    <source>
        <dbReference type="SAM" id="Phobius"/>
    </source>
</evidence>
<dbReference type="PANTHER" id="PTHR30572:SF4">
    <property type="entry name" value="ABC TRANSPORTER PERMEASE YTRF"/>
    <property type="match status" value="1"/>
</dbReference>
<dbReference type="GO" id="GO:0005886">
    <property type="term" value="C:plasma membrane"/>
    <property type="evidence" value="ECO:0007669"/>
    <property type="project" value="UniProtKB-SubCell"/>
</dbReference>
<comment type="subcellular location">
    <subcellularLocation>
        <location evidence="1">Cell membrane</location>
        <topology evidence="1">Multi-pass membrane protein</topology>
    </subcellularLocation>
</comment>
<feature type="transmembrane region" description="Helical" evidence="7">
    <location>
        <begin position="303"/>
        <end position="331"/>
    </location>
</feature>
<dbReference type="Pfam" id="PF12704">
    <property type="entry name" value="MacB_PCD"/>
    <property type="match status" value="1"/>
</dbReference>
<dbReference type="AlphaFoldDB" id="A0AAU7DHT8"/>
<dbReference type="EMBL" id="CP121196">
    <property type="protein sequence ID" value="XBH16366.1"/>
    <property type="molecule type" value="Genomic_DNA"/>
</dbReference>
<feature type="domain" description="MacB-like periplasmic core" evidence="9">
    <location>
        <begin position="37"/>
        <end position="267"/>
    </location>
</feature>
<gene>
    <name evidence="10" type="ORF">P8935_17550</name>
</gene>
<comment type="similarity">
    <text evidence="6">Belongs to the ABC-4 integral membrane protein family.</text>
</comment>
<evidence type="ECO:0000256" key="6">
    <source>
        <dbReference type="ARBA" id="ARBA00038076"/>
    </source>
</evidence>
<feature type="transmembrane region" description="Helical" evidence="7">
    <location>
        <begin position="389"/>
        <end position="413"/>
    </location>
</feature>
<accession>A0AAU7DHT8</accession>
<evidence type="ECO:0000259" key="8">
    <source>
        <dbReference type="Pfam" id="PF02687"/>
    </source>
</evidence>
<dbReference type="InterPro" id="IPR050250">
    <property type="entry name" value="Macrolide_Exporter_MacB"/>
</dbReference>
<keyword evidence="2" id="KW-1003">Cell membrane</keyword>
<dbReference type="InterPro" id="IPR003838">
    <property type="entry name" value="ABC3_permease_C"/>
</dbReference>
<sequence length="430" mass="46352">MPILDSKKQALVVSVAQQWTRDAELGWKNLLLHGTRSALTMLGMIFGVAAVVAMLSIGAGARQRVMAMIEQMGVHNLIVEAKETVEWQAHSKLRKISPGLTLQDYRVILDDVSGVTASTPRKRLTPSKIIPKARQDMPVVYGVNPAYQKIAGLQLSGGRFFDQQDEDSGAPVCVLGAAAGWSLFGSANALGEYVKVNEQWFRVIGIVNPQLSSETSVAGTPAVDTNNIIYVPLKSAFQRLEDSYSDMRDEIDGLYLQIGDNASVSESAQVTHAILDSSHHGADDFSIVVPAELLAEQKRTEHLFSIVMVAIASISLLVGGIGIMNIMLASILERTREIGLRRAVGARQSDIVRQFVVEATMISFAGGSIGVVLGFVISRAIAWLAGWSTIVTFGSIALAFLVSISVGLVFGIYPATKAARLDPVEAIRYE</sequence>
<evidence type="ECO:0000313" key="10">
    <source>
        <dbReference type="EMBL" id="XBH16366.1"/>
    </source>
</evidence>
<dbReference type="RefSeq" id="WP_348261595.1">
    <property type="nucleotide sequence ID" value="NZ_CP121196.1"/>
</dbReference>
<evidence type="ECO:0000259" key="9">
    <source>
        <dbReference type="Pfam" id="PF12704"/>
    </source>
</evidence>
<feature type="transmembrane region" description="Helical" evidence="7">
    <location>
        <begin position="38"/>
        <end position="61"/>
    </location>
</feature>
<name>A0AAU7DHT8_9BACT</name>
<dbReference type="Pfam" id="PF02687">
    <property type="entry name" value="FtsX"/>
    <property type="match status" value="1"/>
</dbReference>
<evidence type="ECO:0000256" key="4">
    <source>
        <dbReference type="ARBA" id="ARBA00022989"/>
    </source>
</evidence>
<proteinExistence type="inferred from homology"/>
<evidence type="ECO:0000256" key="2">
    <source>
        <dbReference type="ARBA" id="ARBA00022475"/>
    </source>
</evidence>
<dbReference type="PANTHER" id="PTHR30572">
    <property type="entry name" value="MEMBRANE COMPONENT OF TRANSPORTER-RELATED"/>
    <property type="match status" value="1"/>
</dbReference>
<keyword evidence="3 7" id="KW-0812">Transmembrane</keyword>
<keyword evidence="5 7" id="KW-0472">Membrane</keyword>
<feature type="transmembrane region" description="Helical" evidence="7">
    <location>
        <begin position="351"/>
        <end position="377"/>
    </location>
</feature>
<dbReference type="GO" id="GO:0022857">
    <property type="term" value="F:transmembrane transporter activity"/>
    <property type="evidence" value="ECO:0007669"/>
    <property type="project" value="TreeGrafter"/>
</dbReference>
<evidence type="ECO:0000256" key="1">
    <source>
        <dbReference type="ARBA" id="ARBA00004651"/>
    </source>
</evidence>
<evidence type="ECO:0000256" key="5">
    <source>
        <dbReference type="ARBA" id="ARBA00023136"/>
    </source>
</evidence>
<keyword evidence="4 7" id="KW-1133">Transmembrane helix</keyword>